<dbReference type="Pfam" id="PF03446">
    <property type="entry name" value="NAD_binding_2"/>
    <property type="match status" value="1"/>
</dbReference>
<reference evidence="4 5" key="1">
    <citation type="submission" date="2016-07" db="EMBL/GenBank/DDBJ databases">
        <title>Draft genome of the white-rot fungus Obba rivulosa 3A-2.</title>
        <authorList>
            <consortium name="DOE Joint Genome Institute"/>
            <person name="Miettinen O."/>
            <person name="Riley R."/>
            <person name="Acob R."/>
            <person name="Barry K."/>
            <person name="Cullen D."/>
            <person name="De Vries R."/>
            <person name="Hainaut M."/>
            <person name="Hatakka A."/>
            <person name="Henrissat B."/>
            <person name="Hilden K."/>
            <person name="Kuo R."/>
            <person name="Labutti K."/>
            <person name="Lipzen A."/>
            <person name="Makela M.R."/>
            <person name="Sandor L."/>
            <person name="Spatafora J.W."/>
            <person name="Grigoriev I.V."/>
            <person name="Hibbett D.S."/>
        </authorList>
    </citation>
    <scope>NUCLEOTIDE SEQUENCE [LARGE SCALE GENOMIC DNA]</scope>
    <source>
        <strain evidence="4 5">3A-2</strain>
    </source>
</reference>
<dbReference type="Proteomes" id="UP000250043">
    <property type="component" value="Unassembled WGS sequence"/>
</dbReference>
<dbReference type="Gene3D" id="1.10.1040.10">
    <property type="entry name" value="N-(1-d-carboxylethyl)-l-norvaline Dehydrogenase, domain 2"/>
    <property type="match status" value="1"/>
</dbReference>
<gene>
    <name evidence="4" type="ORF">OBBRIDRAFT_787934</name>
</gene>
<evidence type="ECO:0000256" key="2">
    <source>
        <dbReference type="SAM" id="MobiDB-lite"/>
    </source>
</evidence>
<dbReference type="OrthoDB" id="435038at2759"/>
<name>A0A8E2DTV7_9APHY</name>
<dbReference type="InterPro" id="IPR013328">
    <property type="entry name" value="6PGD_dom2"/>
</dbReference>
<proteinExistence type="inferred from homology"/>
<dbReference type="EMBL" id="KV722334">
    <property type="protein sequence ID" value="OCH95728.1"/>
    <property type="molecule type" value="Genomic_DNA"/>
</dbReference>
<feature type="domain" description="6-phosphogluconate dehydrogenase NADP-binding" evidence="3">
    <location>
        <begin position="34"/>
        <end position="207"/>
    </location>
</feature>
<evidence type="ECO:0000259" key="3">
    <source>
        <dbReference type="Pfam" id="PF03446"/>
    </source>
</evidence>
<evidence type="ECO:0000313" key="4">
    <source>
        <dbReference type="EMBL" id="OCH95728.1"/>
    </source>
</evidence>
<dbReference type="AlphaFoldDB" id="A0A8E2DTV7"/>
<accession>A0A8E2DTV7</accession>
<dbReference type="InterPro" id="IPR036291">
    <property type="entry name" value="NAD(P)-bd_dom_sf"/>
</dbReference>
<sequence>MAAHVPGAYSPLGTGTHSPMPFSRPATPGPHHCTIGWVGLGAMGYLMARNIARYRGTHHPGSAPVVVYNRTTSKSEKLQKELGEDKIKIAKTPGEVALECDVIITNLANDDVVKSIYKEYAKALSGMDTKSARTKIFVETSTIYPSLAGELDSMLTGSILHTHLVTCPVFGPPAAADHAQLICVMSGDYRSKKEVAYLLVPAVGRKVIDLGGNIEKAPTFKLIGNSLILSSLEILAETFTLAEKAGIGANTLYGLVKDMMPAPPLLNYGNKMLHDQFDGSKGFAIDGGIKDSAHIRKLSTELDAPLPALDAAHRNLLTARALHTAQVARGEHKFDVLDWSSLIAGTRVAAGLDGFDSAQHSKVVPED</sequence>
<feature type="region of interest" description="Disordered" evidence="2">
    <location>
        <begin position="1"/>
        <end position="25"/>
    </location>
</feature>
<dbReference type="Gene3D" id="3.40.50.720">
    <property type="entry name" value="NAD(P)-binding Rossmann-like Domain"/>
    <property type="match status" value="1"/>
</dbReference>
<dbReference type="InterPro" id="IPR006115">
    <property type="entry name" value="6PGDH_NADP-bd"/>
</dbReference>
<dbReference type="PANTHER" id="PTHR43580:SF8">
    <property type="entry name" value="6-PHOSPHOGLUCONATE DEHYDROGENASE NADP-BINDING DOMAIN-CONTAINING PROTEIN-RELATED"/>
    <property type="match status" value="1"/>
</dbReference>
<dbReference type="PANTHER" id="PTHR43580">
    <property type="entry name" value="OXIDOREDUCTASE GLYR1-RELATED"/>
    <property type="match status" value="1"/>
</dbReference>
<dbReference type="GO" id="GO:0050661">
    <property type="term" value="F:NADP binding"/>
    <property type="evidence" value="ECO:0007669"/>
    <property type="project" value="InterPro"/>
</dbReference>
<protein>
    <submittedName>
        <fullName evidence="4">NAD-P-binding protein</fullName>
    </submittedName>
</protein>
<dbReference type="InterPro" id="IPR008927">
    <property type="entry name" value="6-PGluconate_DH-like_C_sf"/>
</dbReference>
<evidence type="ECO:0000313" key="5">
    <source>
        <dbReference type="Proteomes" id="UP000250043"/>
    </source>
</evidence>
<dbReference type="SUPFAM" id="SSF48179">
    <property type="entry name" value="6-phosphogluconate dehydrogenase C-terminal domain-like"/>
    <property type="match status" value="1"/>
</dbReference>
<keyword evidence="5" id="KW-1185">Reference proteome</keyword>
<evidence type="ECO:0000256" key="1">
    <source>
        <dbReference type="ARBA" id="ARBA00007598"/>
    </source>
</evidence>
<comment type="similarity">
    <text evidence="1">Belongs to the HIBADH-related family. NP60 subfamily.</text>
</comment>
<dbReference type="SUPFAM" id="SSF51735">
    <property type="entry name" value="NAD(P)-binding Rossmann-fold domains"/>
    <property type="match status" value="1"/>
</dbReference>
<organism evidence="4 5">
    <name type="scientific">Obba rivulosa</name>
    <dbReference type="NCBI Taxonomy" id="1052685"/>
    <lineage>
        <taxon>Eukaryota</taxon>
        <taxon>Fungi</taxon>
        <taxon>Dikarya</taxon>
        <taxon>Basidiomycota</taxon>
        <taxon>Agaricomycotina</taxon>
        <taxon>Agaricomycetes</taxon>
        <taxon>Polyporales</taxon>
        <taxon>Gelatoporiaceae</taxon>
        <taxon>Obba</taxon>
    </lineage>
</organism>
<dbReference type="InterPro" id="IPR051265">
    <property type="entry name" value="HIBADH-related_NP60_sf"/>
</dbReference>